<keyword evidence="7" id="KW-0833">Ubl conjugation pathway</keyword>
<keyword evidence="6" id="KW-0863">Zinc-finger</keyword>
<proteinExistence type="predicted"/>
<evidence type="ECO:0000256" key="3">
    <source>
        <dbReference type="ARBA" id="ARBA00022679"/>
    </source>
</evidence>
<dbReference type="STRING" id="1745343.A0A2J6QME7"/>
<dbReference type="GO" id="GO:0008270">
    <property type="term" value="F:zinc ion binding"/>
    <property type="evidence" value="ECO:0007669"/>
    <property type="project" value="UniProtKB-KW"/>
</dbReference>
<evidence type="ECO:0000256" key="2">
    <source>
        <dbReference type="ARBA" id="ARBA00012251"/>
    </source>
</evidence>
<dbReference type="SUPFAM" id="SSF57850">
    <property type="entry name" value="RING/U-box"/>
    <property type="match status" value="1"/>
</dbReference>
<evidence type="ECO:0000256" key="8">
    <source>
        <dbReference type="ARBA" id="ARBA00022833"/>
    </source>
</evidence>
<evidence type="ECO:0000259" key="10">
    <source>
        <dbReference type="PROSITE" id="PS51873"/>
    </source>
</evidence>
<keyword evidence="12" id="KW-1185">Reference proteome</keyword>
<dbReference type="EMBL" id="KZ613466">
    <property type="protein sequence ID" value="PMD27432.1"/>
    <property type="molecule type" value="Genomic_DNA"/>
</dbReference>
<gene>
    <name evidence="11" type="ORF">NA56DRAFT_697620</name>
</gene>
<evidence type="ECO:0000256" key="5">
    <source>
        <dbReference type="ARBA" id="ARBA00022737"/>
    </source>
</evidence>
<organism evidence="11 12">
    <name type="scientific">Hyaloscypha hepaticicola</name>
    <dbReference type="NCBI Taxonomy" id="2082293"/>
    <lineage>
        <taxon>Eukaryota</taxon>
        <taxon>Fungi</taxon>
        <taxon>Dikarya</taxon>
        <taxon>Ascomycota</taxon>
        <taxon>Pezizomycotina</taxon>
        <taxon>Leotiomycetes</taxon>
        <taxon>Helotiales</taxon>
        <taxon>Hyaloscyphaceae</taxon>
        <taxon>Hyaloscypha</taxon>
    </lineage>
</organism>
<evidence type="ECO:0000256" key="1">
    <source>
        <dbReference type="ARBA" id="ARBA00001798"/>
    </source>
</evidence>
<dbReference type="GO" id="GO:0061630">
    <property type="term" value="F:ubiquitin protein ligase activity"/>
    <property type="evidence" value="ECO:0007669"/>
    <property type="project" value="UniProtKB-EC"/>
</dbReference>
<evidence type="ECO:0000256" key="6">
    <source>
        <dbReference type="ARBA" id="ARBA00022771"/>
    </source>
</evidence>
<dbReference type="PANTHER" id="PTHR11685">
    <property type="entry name" value="RBR FAMILY RING FINGER AND IBR DOMAIN-CONTAINING"/>
    <property type="match status" value="1"/>
</dbReference>
<evidence type="ECO:0000313" key="12">
    <source>
        <dbReference type="Proteomes" id="UP000235672"/>
    </source>
</evidence>
<dbReference type="OrthoDB" id="10009520at2759"/>
<dbReference type="Gene3D" id="1.20.120.1750">
    <property type="match status" value="1"/>
</dbReference>
<dbReference type="CDD" id="cd22584">
    <property type="entry name" value="Rcat_RBR_unk"/>
    <property type="match status" value="1"/>
</dbReference>
<evidence type="ECO:0000256" key="4">
    <source>
        <dbReference type="ARBA" id="ARBA00022723"/>
    </source>
</evidence>
<sequence length="600" mass="67532">MYHFGQENPGFMPQQERPDARSSLTHTQPRRPLAINDMLNHGAPPWSSRDTRLETMFQPRYGHRNAEFTSYLPPLGHYQPPSLPPPPGSQTPVPQPYHFHPLGTTYRPPFHSTTGDRIELPAPPPTGTSEQRCEGDYYMSHSRTPVPPPQYPPGVVPALPVPRFQTSQELATPVGRPSVNWTRKTCALCLEKFEGIGPKNHFPHQCKRCASGDFCAGCLKDWFLDACKNESKMPPKCCSIIPLSAVTNLLNRSQIELYKAKYEEWATPDRIYCPIPTCSAFIPQRLYIKIRQGPSAPQNDSFNLDPSTQYDTSKKDIKSDVACPSCGVAVCTNCRTLRHVGECPESDLDPALEEQLKKWKIKRCPKCRTGVRRMYGCSHIECRCGAHFCWECLLPINQCGGQCDDEASDADPAEYQIEEDDLDGNAGFYEGAGPDFGPEPYGNIIDAWGCEHVWSMVIPANPTLAQRPLECNRCFRVVHPAVLEVPPQRTVDEDTKMSGMNPPSPINFYGQPAWRCFTGHIYCRRCPKLAPAYRNGDPSRLWACDCGIQCHGCDKTEAMRKHEFEEKQARERKEKMDSLAWECRCGTIMCGACKVVEESE</sequence>
<dbReference type="InterPro" id="IPR002867">
    <property type="entry name" value="IBR_dom"/>
</dbReference>
<keyword evidence="4" id="KW-0479">Metal-binding</keyword>
<evidence type="ECO:0000256" key="9">
    <source>
        <dbReference type="SAM" id="MobiDB-lite"/>
    </source>
</evidence>
<dbReference type="EC" id="2.3.2.31" evidence="2"/>
<evidence type="ECO:0000313" key="11">
    <source>
        <dbReference type="EMBL" id="PMD27432.1"/>
    </source>
</evidence>
<name>A0A2J6QME7_9HELO</name>
<evidence type="ECO:0000256" key="7">
    <source>
        <dbReference type="ARBA" id="ARBA00022786"/>
    </source>
</evidence>
<dbReference type="PROSITE" id="PS51873">
    <property type="entry name" value="TRIAD"/>
    <property type="match status" value="1"/>
</dbReference>
<dbReference type="InterPro" id="IPR031127">
    <property type="entry name" value="E3_UB_ligase_RBR"/>
</dbReference>
<dbReference type="AlphaFoldDB" id="A0A2J6QME7"/>
<dbReference type="GO" id="GO:0016567">
    <property type="term" value="P:protein ubiquitination"/>
    <property type="evidence" value="ECO:0007669"/>
    <property type="project" value="InterPro"/>
</dbReference>
<accession>A0A2J6QME7</accession>
<dbReference type="InterPro" id="IPR044066">
    <property type="entry name" value="TRIAD_supradom"/>
</dbReference>
<protein>
    <recommendedName>
        <fullName evidence="2">RBR-type E3 ubiquitin transferase</fullName>
        <ecNumber evidence="2">2.3.2.31</ecNumber>
    </recommendedName>
</protein>
<dbReference type="Pfam" id="PF01485">
    <property type="entry name" value="IBR"/>
    <property type="match status" value="1"/>
</dbReference>
<comment type="catalytic activity">
    <reaction evidence="1">
        <text>[E2 ubiquitin-conjugating enzyme]-S-ubiquitinyl-L-cysteine + [acceptor protein]-L-lysine = [E2 ubiquitin-conjugating enzyme]-L-cysteine + [acceptor protein]-N(6)-ubiquitinyl-L-lysine.</text>
        <dbReference type="EC" id="2.3.2.31"/>
    </reaction>
</comment>
<keyword evidence="8" id="KW-0862">Zinc</keyword>
<feature type="domain" description="RING-type" evidence="10">
    <location>
        <begin position="182"/>
        <end position="407"/>
    </location>
</feature>
<reference evidence="11 12" key="1">
    <citation type="submission" date="2016-05" db="EMBL/GenBank/DDBJ databases">
        <title>A degradative enzymes factory behind the ericoid mycorrhizal symbiosis.</title>
        <authorList>
            <consortium name="DOE Joint Genome Institute"/>
            <person name="Martino E."/>
            <person name="Morin E."/>
            <person name="Grelet G."/>
            <person name="Kuo A."/>
            <person name="Kohler A."/>
            <person name="Daghino S."/>
            <person name="Barry K."/>
            <person name="Choi C."/>
            <person name="Cichocki N."/>
            <person name="Clum A."/>
            <person name="Copeland A."/>
            <person name="Hainaut M."/>
            <person name="Haridas S."/>
            <person name="Labutti K."/>
            <person name="Lindquist E."/>
            <person name="Lipzen A."/>
            <person name="Khouja H.-R."/>
            <person name="Murat C."/>
            <person name="Ohm R."/>
            <person name="Olson A."/>
            <person name="Spatafora J."/>
            <person name="Veneault-Fourrey C."/>
            <person name="Henrissat B."/>
            <person name="Grigoriev I."/>
            <person name="Martin F."/>
            <person name="Perotto S."/>
        </authorList>
    </citation>
    <scope>NUCLEOTIDE SEQUENCE [LARGE SCALE GENOMIC DNA]</scope>
    <source>
        <strain evidence="11 12">UAMH 7357</strain>
    </source>
</reference>
<keyword evidence="5" id="KW-0677">Repeat</keyword>
<feature type="region of interest" description="Disordered" evidence="9">
    <location>
        <begin position="1"/>
        <end position="50"/>
    </location>
</feature>
<keyword evidence="3" id="KW-0808">Transferase</keyword>
<dbReference type="Proteomes" id="UP000235672">
    <property type="component" value="Unassembled WGS sequence"/>
</dbReference>